<organism evidence="4 5">
    <name type="scientific">Rothia nasimurium</name>
    <dbReference type="NCBI Taxonomy" id="85336"/>
    <lineage>
        <taxon>Bacteria</taxon>
        <taxon>Bacillati</taxon>
        <taxon>Actinomycetota</taxon>
        <taxon>Actinomycetes</taxon>
        <taxon>Micrococcales</taxon>
        <taxon>Micrococcaceae</taxon>
        <taxon>Rothia</taxon>
    </lineage>
</organism>
<reference evidence="4 5" key="1">
    <citation type="submission" date="2019-03" db="EMBL/GenBank/DDBJ databases">
        <title>Diversity of the mouse oral microbiome.</title>
        <authorList>
            <person name="Joseph S."/>
            <person name="Aduse-Opoku J."/>
            <person name="Curtis M."/>
            <person name="Wade W."/>
            <person name="Hashim A."/>
        </authorList>
    </citation>
    <scope>NUCLEOTIDE SEQUENCE [LARGE SCALE GENOMIC DNA]</scope>
    <source>
        <strain evidence="5">irhom_31</strain>
    </source>
</reference>
<gene>
    <name evidence="4" type="ORF">E4U03_02915</name>
</gene>
<dbReference type="Proteomes" id="UP000297951">
    <property type="component" value="Unassembled WGS sequence"/>
</dbReference>
<feature type="region of interest" description="Disordered" evidence="1">
    <location>
        <begin position="35"/>
        <end position="61"/>
    </location>
</feature>
<feature type="domain" description="GerMN" evidence="3">
    <location>
        <begin position="204"/>
        <end position="296"/>
    </location>
</feature>
<evidence type="ECO:0000256" key="1">
    <source>
        <dbReference type="SAM" id="MobiDB-lite"/>
    </source>
</evidence>
<dbReference type="Pfam" id="PF25976">
    <property type="entry name" value="LpqB_N"/>
    <property type="match status" value="1"/>
</dbReference>
<feature type="chain" id="PRO_5021494503" description="GerMN domain-containing protein" evidence="2">
    <location>
        <begin position="26"/>
        <end position="564"/>
    </location>
</feature>
<comment type="caution">
    <text evidence="4">The sequence shown here is derived from an EMBL/GenBank/DDBJ whole genome shotgun (WGS) entry which is preliminary data.</text>
</comment>
<feature type="signal peptide" evidence="2">
    <location>
        <begin position="1"/>
        <end position="25"/>
    </location>
</feature>
<dbReference type="InterPro" id="IPR019606">
    <property type="entry name" value="GerMN"/>
</dbReference>
<proteinExistence type="predicted"/>
<dbReference type="SUPFAM" id="SSF63829">
    <property type="entry name" value="Calcium-dependent phosphotriesterase"/>
    <property type="match status" value="1"/>
</dbReference>
<dbReference type="RefSeq" id="WP_135011496.1">
    <property type="nucleotide sequence ID" value="NZ_JADGLK010000007.1"/>
</dbReference>
<name>A0A4Y9F577_9MICC</name>
<evidence type="ECO:0000256" key="2">
    <source>
        <dbReference type="SAM" id="SignalP"/>
    </source>
</evidence>
<dbReference type="PROSITE" id="PS51257">
    <property type="entry name" value="PROKAR_LIPOPROTEIN"/>
    <property type="match status" value="1"/>
</dbReference>
<dbReference type="AlphaFoldDB" id="A0A4Y9F577"/>
<dbReference type="InterPro" id="IPR059026">
    <property type="entry name" value="LpqB_N"/>
</dbReference>
<feature type="compositionally biased region" description="Polar residues" evidence="1">
    <location>
        <begin position="41"/>
        <end position="53"/>
    </location>
</feature>
<keyword evidence="2" id="KW-0732">Signal</keyword>
<dbReference type="OrthoDB" id="3226781at2"/>
<protein>
    <recommendedName>
        <fullName evidence="3">GerMN domain-containing protein</fullName>
    </recommendedName>
</protein>
<evidence type="ECO:0000313" key="4">
    <source>
        <dbReference type="EMBL" id="TFU23500.1"/>
    </source>
</evidence>
<evidence type="ECO:0000259" key="3">
    <source>
        <dbReference type="SMART" id="SM00909"/>
    </source>
</evidence>
<evidence type="ECO:0000313" key="5">
    <source>
        <dbReference type="Proteomes" id="UP000297951"/>
    </source>
</evidence>
<dbReference type="SMART" id="SM00909">
    <property type="entry name" value="Germane"/>
    <property type="match status" value="1"/>
</dbReference>
<dbReference type="EMBL" id="SPQC01000007">
    <property type="protein sequence ID" value="TFU23500.1"/>
    <property type="molecule type" value="Genomic_DNA"/>
</dbReference>
<dbReference type="Pfam" id="PF10646">
    <property type="entry name" value="Germane"/>
    <property type="match status" value="1"/>
</dbReference>
<sequence length="564" mass="60439">MNPNLSRRSALGLALSSLVTLTACAAIPTDGEVNHYADPQATGSTSASGNSPEGPTPGARPTEIIEGFLHAGVGVKDDYSVARLYLTEDLAQSWKPDGRTLVYNSSFTTASVSDSSYLVTVPTSTLVDDKGLATSYTTVADTEVEFTLRQVDGEWRISSAPDGTVLSRNEFADVFNPFTLYFYDPTYTYAVPDVRWFAERTTVATSLVRVLLEGPAPYLTGAVVTAVPADTSLTRNSVPIENGAADIQLSGGTSLTAASALETERLRTQLTQTLTNLASVTTVQLTINDQIVAAPTLENYREPAVNPEAASNIVGIEDNRLIARAALDDTASQQTIVETSAQALITLPAMNYTRNYYAYTNTGQNEIWLANSNGARSVYRGTHVLAPCFDHQNWLWVGEQDGSVRVIAAGQEDSAAREVTSWIEGELLQSISIARDGSRAVLVTSAADGSNYGAWVSAIRRSADGTPTQLLDPVRLGAEINPRGAEWVSDVEVFLWNTDTTQTELVSLTGENTQYDSLQGITRIVTGNGIDQAVAMTRDGGLYIVAGLSWTRIESSLSEINYAG</sequence>
<accession>A0A4Y9F577</accession>